<evidence type="ECO:0000256" key="6">
    <source>
        <dbReference type="ARBA" id="ARBA00022989"/>
    </source>
</evidence>
<keyword evidence="4" id="KW-1003">Cell membrane</keyword>
<evidence type="ECO:0000256" key="10">
    <source>
        <dbReference type="ARBA" id="ARBA00023201"/>
    </source>
</evidence>
<evidence type="ECO:0000313" key="14">
    <source>
        <dbReference type="EMBL" id="CAH1274556.1"/>
    </source>
</evidence>
<evidence type="ECO:0000256" key="1">
    <source>
        <dbReference type="ARBA" id="ARBA00004651"/>
    </source>
</evidence>
<feature type="transmembrane region" description="Helical" evidence="13">
    <location>
        <begin position="7"/>
        <end position="30"/>
    </location>
</feature>
<evidence type="ECO:0000256" key="3">
    <source>
        <dbReference type="ARBA" id="ARBA00022448"/>
    </source>
</evidence>
<evidence type="ECO:0000256" key="11">
    <source>
        <dbReference type="RuleBase" id="RU362091"/>
    </source>
</evidence>
<keyword evidence="5 13" id="KW-0812">Transmembrane</keyword>
<reference evidence="14" key="1">
    <citation type="submission" date="2022-01" db="EMBL/GenBank/DDBJ databases">
        <authorList>
            <person name="Braso-Vives M."/>
        </authorList>
    </citation>
    <scope>NUCLEOTIDE SEQUENCE</scope>
</reference>
<dbReference type="InterPro" id="IPR001734">
    <property type="entry name" value="Na/solute_symporter"/>
</dbReference>
<proteinExistence type="inferred from homology"/>
<dbReference type="InterPro" id="IPR051163">
    <property type="entry name" value="Sodium:Solute_Symporter_SSF"/>
</dbReference>
<evidence type="ECO:0000256" key="8">
    <source>
        <dbReference type="ARBA" id="ARBA00023065"/>
    </source>
</evidence>
<dbReference type="Gene3D" id="1.20.1730.10">
    <property type="entry name" value="Sodium/glucose cotransporter"/>
    <property type="match status" value="1"/>
</dbReference>
<dbReference type="Pfam" id="PF00474">
    <property type="entry name" value="SSF"/>
    <property type="match status" value="1"/>
</dbReference>
<dbReference type="AlphaFoldDB" id="A0A8K0F3P2"/>
<dbReference type="CDD" id="cd11492">
    <property type="entry name" value="SLC5sbd_NIS-SMVT"/>
    <property type="match status" value="1"/>
</dbReference>
<keyword evidence="9 13" id="KW-0472">Membrane</keyword>
<feature type="transmembrane region" description="Helical" evidence="13">
    <location>
        <begin position="503"/>
        <end position="524"/>
    </location>
</feature>
<protein>
    <submittedName>
        <fullName evidence="14">SLC5A6 protein</fullName>
    </submittedName>
</protein>
<dbReference type="PANTHER" id="PTHR42985">
    <property type="entry name" value="SODIUM-COUPLED MONOCARBOXYLATE TRANSPORTER"/>
    <property type="match status" value="1"/>
</dbReference>
<feature type="transmembrane region" description="Helical" evidence="13">
    <location>
        <begin position="175"/>
        <end position="195"/>
    </location>
</feature>
<sequence length="618" mass="67158">MKSERKSAVTWCLGVSIAVCCCLSILYSFLPPFLNPDEAIQGQVRMPFSKEELHNFGAVDYVIFGGMLAITAATGLYHAFAGGGQRTTAKYLMADRSMFSLPVAISVLASFLSAVTILGLPSEIFVFGVQYWMVIWCYFITIPVTAIFFIPVFHGLGLTSAYEYLEQRFSMSLRVVAACLFIVQNTFYIAVILYAPALALETVTKFAVWKTVLITGIVCTIYTSLGGMKAVIYTDVFNFCVLFVSLVTIVVMGTVRAGGLGRVWEINANHSHLNFFDFDGDPTARLSFWSLVIGGAFTTLPMWAVSQTSVQRFLTARSLKEARRSVWINLPGNIIMVTLVAFSGMVLFAFYNDTDGKGQETHPTPNYTSPDQILVYFVSEEFGSIPGIQGLFVSCLFSGTLSVAASGFNALATVTLVDIIRPIRNRRRLMSSAGSTAGQEAKDTWISRGLSLFYGGLAIALAFVASQIGSLIKATNSIFGALGGPMLGVFTLGVFFPSANTGGALTGFTGGMSVAFWMAIGAFFNKDDQGNVSKDAFWLYRISFMLYSVFTWVITVLIGYLASHVTRKALSLKDDMVNPQLITPMCRPKLSGNIQSDSPLPLPDEDGGETSALLNVSD</sequence>
<feature type="transmembrane region" description="Helical" evidence="13">
    <location>
        <begin position="326"/>
        <end position="351"/>
    </location>
</feature>
<dbReference type="GO" id="GO:0015293">
    <property type="term" value="F:symporter activity"/>
    <property type="evidence" value="ECO:0007669"/>
    <property type="project" value="TreeGrafter"/>
</dbReference>
<keyword evidence="8" id="KW-0406">Ion transport</keyword>
<dbReference type="OrthoDB" id="6132759at2759"/>
<dbReference type="NCBIfam" id="TIGR00813">
    <property type="entry name" value="sss"/>
    <property type="match status" value="1"/>
</dbReference>
<dbReference type="EMBL" id="OV696694">
    <property type="protein sequence ID" value="CAH1274556.1"/>
    <property type="molecule type" value="Genomic_DNA"/>
</dbReference>
<evidence type="ECO:0000256" key="7">
    <source>
        <dbReference type="ARBA" id="ARBA00023053"/>
    </source>
</evidence>
<feature type="transmembrane region" description="Helical" evidence="13">
    <location>
        <begin position="132"/>
        <end position="154"/>
    </location>
</feature>
<feature type="transmembrane region" description="Helical" evidence="13">
    <location>
        <begin position="61"/>
        <end position="80"/>
    </location>
</feature>
<feature type="transmembrane region" description="Helical" evidence="13">
    <location>
        <begin position="286"/>
        <end position="305"/>
    </location>
</feature>
<keyword evidence="10" id="KW-0739">Sodium transport</keyword>
<evidence type="ECO:0000256" key="12">
    <source>
        <dbReference type="SAM" id="MobiDB-lite"/>
    </source>
</evidence>
<feature type="transmembrane region" description="Helical" evidence="13">
    <location>
        <begin position="478"/>
        <end position="496"/>
    </location>
</feature>
<keyword evidence="7" id="KW-0915">Sodium</keyword>
<accession>A0A8K0F3P2</accession>
<feature type="transmembrane region" description="Helical" evidence="13">
    <location>
        <begin position="452"/>
        <end position="472"/>
    </location>
</feature>
<evidence type="ECO:0000256" key="13">
    <source>
        <dbReference type="SAM" id="Phobius"/>
    </source>
</evidence>
<dbReference type="GO" id="GO:0006814">
    <property type="term" value="P:sodium ion transport"/>
    <property type="evidence" value="ECO:0007669"/>
    <property type="project" value="UniProtKB-KW"/>
</dbReference>
<comment type="similarity">
    <text evidence="2 11">Belongs to the sodium:solute symporter (SSF) (TC 2.A.21) family.</text>
</comment>
<evidence type="ECO:0000256" key="4">
    <source>
        <dbReference type="ARBA" id="ARBA00022475"/>
    </source>
</evidence>
<dbReference type="GO" id="GO:0005886">
    <property type="term" value="C:plasma membrane"/>
    <property type="evidence" value="ECO:0007669"/>
    <property type="project" value="UniProtKB-SubCell"/>
</dbReference>
<feature type="transmembrane region" description="Helical" evidence="13">
    <location>
        <begin position="544"/>
        <end position="563"/>
    </location>
</feature>
<evidence type="ECO:0000256" key="5">
    <source>
        <dbReference type="ARBA" id="ARBA00022692"/>
    </source>
</evidence>
<dbReference type="PROSITE" id="PS50283">
    <property type="entry name" value="NA_SOLUT_SYMP_3"/>
    <property type="match status" value="1"/>
</dbReference>
<gene>
    <name evidence="14" type="primary">SLC5A6</name>
    <name evidence="14" type="ORF">BLAG_LOCUS25551</name>
</gene>
<evidence type="ECO:0000256" key="9">
    <source>
        <dbReference type="ARBA" id="ARBA00023136"/>
    </source>
</evidence>
<name>A0A8K0F3P2_BRALA</name>
<feature type="transmembrane region" description="Helical" evidence="13">
    <location>
        <begin position="237"/>
        <end position="255"/>
    </location>
</feature>
<dbReference type="Proteomes" id="UP000838412">
    <property type="component" value="Chromosome 9"/>
</dbReference>
<evidence type="ECO:0000256" key="2">
    <source>
        <dbReference type="ARBA" id="ARBA00006434"/>
    </source>
</evidence>
<keyword evidence="15" id="KW-1185">Reference proteome</keyword>
<organism evidence="14 15">
    <name type="scientific">Branchiostoma lanceolatum</name>
    <name type="common">Common lancelet</name>
    <name type="synonym">Amphioxus lanceolatum</name>
    <dbReference type="NCBI Taxonomy" id="7740"/>
    <lineage>
        <taxon>Eukaryota</taxon>
        <taxon>Metazoa</taxon>
        <taxon>Chordata</taxon>
        <taxon>Cephalochordata</taxon>
        <taxon>Leptocardii</taxon>
        <taxon>Amphioxiformes</taxon>
        <taxon>Branchiostomatidae</taxon>
        <taxon>Branchiostoma</taxon>
    </lineage>
</organism>
<feature type="region of interest" description="Disordered" evidence="12">
    <location>
        <begin position="596"/>
        <end position="618"/>
    </location>
</feature>
<feature type="transmembrane region" description="Helical" evidence="13">
    <location>
        <begin position="101"/>
        <end position="120"/>
    </location>
</feature>
<keyword evidence="3" id="KW-0813">Transport</keyword>
<dbReference type="PANTHER" id="PTHR42985:SF28">
    <property type="entry name" value="SODIUM-DEPENDENT MULTIVITAMIN TRANSPORTER"/>
    <property type="match status" value="1"/>
</dbReference>
<evidence type="ECO:0000313" key="15">
    <source>
        <dbReference type="Proteomes" id="UP000838412"/>
    </source>
</evidence>
<comment type="subcellular location">
    <subcellularLocation>
        <location evidence="1">Cell membrane</location>
        <topology evidence="1">Multi-pass membrane protein</topology>
    </subcellularLocation>
</comment>
<keyword evidence="6 13" id="KW-1133">Transmembrane helix</keyword>
<feature type="transmembrane region" description="Helical" evidence="13">
    <location>
        <begin position="391"/>
        <end position="420"/>
    </location>
</feature>
<dbReference type="InterPro" id="IPR038377">
    <property type="entry name" value="Na/Glc_symporter_sf"/>
</dbReference>
<feature type="transmembrane region" description="Helical" evidence="13">
    <location>
        <begin position="207"/>
        <end position="225"/>
    </location>
</feature>